<evidence type="ECO:0000256" key="1">
    <source>
        <dbReference type="SAM" id="Phobius"/>
    </source>
</evidence>
<keyword evidence="1" id="KW-1133">Transmembrane helix</keyword>
<keyword evidence="3" id="KW-1185">Reference proteome</keyword>
<dbReference type="EMBL" id="JAUQOO010000017">
    <property type="protein sequence ID" value="MDO7929173.1"/>
    <property type="molecule type" value="Genomic_DNA"/>
</dbReference>
<name>A0ABT9CUK3_9PSED</name>
<gene>
    <name evidence="2" type="ORF">Q6A51_20515</name>
</gene>
<protein>
    <submittedName>
        <fullName evidence="2">Uncharacterized protein</fullName>
    </submittedName>
</protein>
<keyword evidence="1" id="KW-0472">Membrane</keyword>
<evidence type="ECO:0000313" key="3">
    <source>
        <dbReference type="Proteomes" id="UP001223016"/>
    </source>
</evidence>
<evidence type="ECO:0000313" key="2">
    <source>
        <dbReference type="EMBL" id="MDO7929173.1"/>
    </source>
</evidence>
<dbReference type="Proteomes" id="UP001223016">
    <property type="component" value="Unassembled WGS sequence"/>
</dbReference>
<dbReference type="RefSeq" id="WP_304575598.1">
    <property type="nucleotide sequence ID" value="NZ_JAUQOO010000017.1"/>
</dbReference>
<reference evidence="2 3" key="1">
    <citation type="submission" date="2023-07" db="EMBL/GenBank/DDBJ databases">
        <title>Identification of four novel Pseudomonas species associated with bacterial leaf spot of cucurbits.</title>
        <authorList>
            <person name="Fullem K.R."/>
        </authorList>
    </citation>
    <scope>NUCLEOTIDE SEQUENCE [LARGE SCALE GENOMIC DNA]</scope>
    <source>
        <strain evidence="2 3">KFB 138</strain>
    </source>
</reference>
<proteinExistence type="predicted"/>
<comment type="caution">
    <text evidence="2">The sequence shown here is derived from an EMBL/GenBank/DDBJ whole genome shotgun (WGS) entry which is preliminary data.</text>
</comment>
<organism evidence="2 3">
    <name type="scientific">Pseudomonas serbiensis</name>
    <dbReference type="NCBI Taxonomy" id="3064350"/>
    <lineage>
        <taxon>Bacteria</taxon>
        <taxon>Pseudomonadati</taxon>
        <taxon>Pseudomonadota</taxon>
        <taxon>Gammaproteobacteria</taxon>
        <taxon>Pseudomonadales</taxon>
        <taxon>Pseudomonadaceae</taxon>
        <taxon>Pseudomonas</taxon>
    </lineage>
</organism>
<sequence>MKSENEVSPIKKVVVDTLPCELVVAGFAEEYAQYLEHYKNTGQNPLSLPFLLLGISAWLMILVGFFTIVFGPEVISYDSQTGPTFGQIIQIYPGPIVSVGVLLLTIGKFFDSDSSGALLTPELFLLAFYELQLPEGPENLAEVSIAHVDGALFQINRA</sequence>
<feature type="transmembrane region" description="Helical" evidence="1">
    <location>
        <begin position="48"/>
        <end position="71"/>
    </location>
</feature>
<feature type="transmembrane region" description="Helical" evidence="1">
    <location>
        <begin position="91"/>
        <end position="110"/>
    </location>
</feature>
<keyword evidence="1" id="KW-0812">Transmembrane</keyword>
<accession>A0ABT9CUK3</accession>